<dbReference type="AlphaFoldDB" id="A0A517VYH6"/>
<evidence type="ECO:0000313" key="4">
    <source>
        <dbReference type="EMBL" id="QDT98040.1"/>
    </source>
</evidence>
<reference evidence="4 5" key="1">
    <citation type="submission" date="2019-03" db="EMBL/GenBank/DDBJ databases">
        <title>Deep-cultivation of Planctomycetes and their phenomic and genomic characterization uncovers novel biology.</title>
        <authorList>
            <person name="Wiegand S."/>
            <person name="Jogler M."/>
            <person name="Boedeker C."/>
            <person name="Pinto D."/>
            <person name="Vollmers J."/>
            <person name="Rivas-Marin E."/>
            <person name="Kohn T."/>
            <person name="Peeters S.H."/>
            <person name="Heuer A."/>
            <person name="Rast P."/>
            <person name="Oberbeckmann S."/>
            <person name="Bunk B."/>
            <person name="Jeske O."/>
            <person name="Meyerdierks A."/>
            <person name="Storesund J.E."/>
            <person name="Kallscheuer N."/>
            <person name="Luecker S."/>
            <person name="Lage O.M."/>
            <person name="Pohl T."/>
            <person name="Merkel B.J."/>
            <person name="Hornburger P."/>
            <person name="Mueller R.-W."/>
            <person name="Bruemmer F."/>
            <person name="Labrenz M."/>
            <person name="Spormann A.M."/>
            <person name="Op den Camp H."/>
            <person name="Overmann J."/>
            <person name="Amann R."/>
            <person name="Jetten M.S.M."/>
            <person name="Mascher T."/>
            <person name="Medema M.H."/>
            <person name="Devos D.P."/>
            <person name="Kaster A.-K."/>
            <person name="Ovreas L."/>
            <person name="Rohde M."/>
            <person name="Galperin M.Y."/>
            <person name="Jogler C."/>
        </authorList>
    </citation>
    <scope>NUCLEOTIDE SEQUENCE [LARGE SCALE GENOMIC DNA]</scope>
    <source>
        <strain evidence="4 5">V144</strain>
    </source>
</reference>
<evidence type="ECO:0000256" key="1">
    <source>
        <dbReference type="ARBA" id="ARBA00022737"/>
    </source>
</evidence>
<feature type="repeat" description="TPR" evidence="3">
    <location>
        <begin position="148"/>
        <end position="181"/>
    </location>
</feature>
<feature type="repeat" description="TPR" evidence="3">
    <location>
        <begin position="221"/>
        <end position="254"/>
    </location>
</feature>
<dbReference type="EMBL" id="CP037920">
    <property type="protein sequence ID" value="QDT98040.1"/>
    <property type="molecule type" value="Genomic_DNA"/>
</dbReference>
<evidence type="ECO:0000256" key="3">
    <source>
        <dbReference type="PROSITE-ProRule" id="PRU00339"/>
    </source>
</evidence>
<protein>
    <submittedName>
        <fullName evidence="4">TPR repeat-containing protein YrrB</fullName>
    </submittedName>
</protein>
<dbReference type="PROSITE" id="PS50005">
    <property type="entry name" value="TPR"/>
    <property type="match status" value="5"/>
</dbReference>
<dbReference type="PANTHER" id="PTHR44858:SF1">
    <property type="entry name" value="UDP-N-ACETYLGLUCOSAMINE--PEPTIDE N-ACETYLGLUCOSAMINYLTRANSFERASE SPINDLY-RELATED"/>
    <property type="match status" value="1"/>
</dbReference>
<gene>
    <name evidence="4" type="primary">yrrB_1</name>
    <name evidence="4" type="ORF">V144x_35240</name>
</gene>
<feature type="repeat" description="TPR" evidence="3">
    <location>
        <begin position="255"/>
        <end position="288"/>
    </location>
</feature>
<dbReference type="InterPro" id="IPR050498">
    <property type="entry name" value="Ycf3"/>
</dbReference>
<dbReference type="SUPFAM" id="SSF48439">
    <property type="entry name" value="Protein prenylyltransferase"/>
    <property type="match status" value="1"/>
</dbReference>
<name>A0A517VYH6_9PLAN</name>
<dbReference type="KEGG" id="gaw:V144x_35240"/>
<dbReference type="PANTHER" id="PTHR44858">
    <property type="entry name" value="TETRATRICOPEPTIDE REPEAT PROTEIN 6"/>
    <property type="match status" value="1"/>
</dbReference>
<evidence type="ECO:0000256" key="2">
    <source>
        <dbReference type="ARBA" id="ARBA00022803"/>
    </source>
</evidence>
<sequence length="459" mass="53219">MLRRIKHTKLISVLYLIVVVCLFLNLSTISAEEWIGKKFMPKIEAKFIKGVKDDTKIPAEEILFPLIVSKIDGDLLLVGAGWIKKSHVIPLDDAISYYTDYLKTQNLLSSWAYMNRGIVWSEQKESSKAISNAINDFAWATRLNPYSSLAYHYEGLLWLSRREYDTAIMHFNDAIRLYPKNPMTYYYRGNANYSKGARYTPAYDRALKDYNKSIELDPKYSPAYHQRGMTWFTKGDYDKALKDYTMSIQLDSKDAYAHYNRGIAWSKIGKYNKAIKDFSKSIQLDPKFMLAYNARGNTWSKLGKYDKSIKDQTVAMRLDPFDVVIIVHRGNSWDLKGAYKEALLDYNKSVRLHPQRPDGYNGLAWLWATCPDIKYRDGKKAVEAGKKACEFSDWKEPNFIDTLAAAYAESGDFEQAVKYQKMLLKMLNESADKRDFEERLELYLAGKPYHRKKPEKLSK</sequence>
<dbReference type="PROSITE" id="PS50293">
    <property type="entry name" value="TPR_REGION"/>
    <property type="match status" value="1"/>
</dbReference>
<dbReference type="GO" id="GO:0046813">
    <property type="term" value="P:receptor-mediated virion attachment to host cell"/>
    <property type="evidence" value="ECO:0007669"/>
    <property type="project" value="TreeGrafter"/>
</dbReference>
<dbReference type="Pfam" id="PF13431">
    <property type="entry name" value="TPR_17"/>
    <property type="match status" value="1"/>
</dbReference>
<keyword evidence="1" id="KW-0677">Repeat</keyword>
<proteinExistence type="predicted"/>
<dbReference type="Pfam" id="PF13432">
    <property type="entry name" value="TPR_16"/>
    <property type="match status" value="1"/>
</dbReference>
<feature type="repeat" description="TPR" evidence="3">
    <location>
        <begin position="323"/>
        <end position="356"/>
    </location>
</feature>
<feature type="repeat" description="TPR" evidence="3">
    <location>
        <begin position="289"/>
        <end position="322"/>
    </location>
</feature>
<keyword evidence="2 3" id="KW-0802">TPR repeat</keyword>
<organism evidence="4 5">
    <name type="scientific">Gimesia aquarii</name>
    <dbReference type="NCBI Taxonomy" id="2527964"/>
    <lineage>
        <taxon>Bacteria</taxon>
        <taxon>Pseudomonadati</taxon>
        <taxon>Planctomycetota</taxon>
        <taxon>Planctomycetia</taxon>
        <taxon>Planctomycetales</taxon>
        <taxon>Planctomycetaceae</taxon>
        <taxon>Gimesia</taxon>
    </lineage>
</organism>
<dbReference type="InterPro" id="IPR011990">
    <property type="entry name" value="TPR-like_helical_dom_sf"/>
</dbReference>
<dbReference type="InterPro" id="IPR019734">
    <property type="entry name" value="TPR_rpt"/>
</dbReference>
<evidence type="ECO:0000313" key="5">
    <source>
        <dbReference type="Proteomes" id="UP000318704"/>
    </source>
</evidence>
<dbReference type="Proteomes" id="UP000318704">
    <property type="component" value="Chromosome"/>
</dbReference>
<accession>A0A517VYH6</accession>
<dbReference type="Pfam" id="PF00515">
    <property type="entry name" value="TPR_1"/>
    <property type="match status" value="1"/>
</dbReference>
<dbReference type="Gene3D" id="1.25.40.10">
    <property type="entry name" value="Tetratricopeptide repeat domain"/>
    <property type="match status" value="4"/>
</dbReference>
<dbReference type="SUPFAM" id="SSF48452">
    <property type="entry name" value="TPR-like"/>
    <property type="match status" value="1"/>
</dbReference>
<dbReference type="RefSeq" id="WP_197998478.1">
    <property type="nucleotide sequence ID" value="NZ_CP037920.1"/>
</dbReference>
<dbReference type="SMART" id="SM00028">
    <property type="entry name" value="TPR"/>
    <property type="match status" value="8"/>
</dbReference>
<dbReference type="GO" id="GO:0009279">
    <property type="term" value="C:cell outer membrane"/>
    <property type="evidence" value="ECO:0007669"/>
    <property type="project" value="TreeGrafter"/>
</dbReference>